<protein>
    <submittedName>
        <fullName evidence="3">Hypp7191 protein</fullName>
    </submittedName>
</protein>
<dbReference type="GO" id="GO:0005509">
    <property type="term" value="F:calcium ion binding"/>
    <property type="evidence" value="ECO:0007669"/>
    <property type="project" value="InterPro"/>
</dbReference>
<evidence type="ECO:0000256" key="1">
    <source>
        <dbReference type="ARBA" id="ARBA00023157"/>
    </source>
</evidence>
<gene>
    <name evidence="3" type="primary">Hypp7191</name>
    <name evidence="3" type="ORF">BLAG_LOCUS6756</name>
</gene>
<dbReference type="PROSITE" id="PS01187">
    <property type="entry name" value="EGF_CA"/>
    <property type="match status" value="1"/>
</dbReference>
<dbReference type="InterPro" id="IPR018097">
    <property type="entry name" value="EGF_Ca-bd_CS"/>
</dbReference>
<keyword evidence="2" id="KW-0732">Signal</keyword>
<dbReference type="OrthoDB" id="5945778at2759"/>
<dbReference type="EMBL" id="OV696698">
    <property type="protein sequence ID" value="CAH1244000.1"/>
    <property type="molecule type" value="Genomic_DNA"/>
</dbReference>
<sequence length="154" mass="17371">MDNTRPLLLYCLTIILLTMHTNLCVGADDQVHHVNDESSPFWTEEEANGFLERPSRHKRSLYHECYVEGCSFHEVDEVLSYEGSREYLYTMACDLWPCQTGCTCDKANPGSAGSGPHWRVCNDINECLTNKGGCREDQYCVNTVCGFSCPAESK</sequence>
<evidence type="ECO:0000313" key="3">
    <source>
        <dbReference type="EMBL" id="CAH1244000.1"/>
    </source>
</evidence>
<accession>A0A8J9YYD5</accession>
<organism evidence="3 4">
    <name type="scientific">Branchiostoma lanceolatum</name>
    <name type="common">Common lancelet</name>
    <name type="synonym">Amphioxus lanceolatum</name>
    <dbReference type="NCBI Taxonomy" id="7740"/>
    <lineage>
        <taxon>Eukaryota</taxon>
        <taxon>Metazoa</taxon>
        <taxon>Chordata</taxon>
        <taxon>Cephalochordata</taxon>
        <taxon>Leptocardii</taxon>
        <taxon>Amphioxiformes</taxon>
        <taxon>Branchiostomatidae</taxon>
        <taxon>Branchiostoma</taxon>
    </lineage>
</organism>
<proteinExistence type="predicted"/>
<name>A0A8J9YYD5_BRALA</name>
<feature type="signal peptide" evidence="2">
    <location>
        <begin position="1"/>
        <end position="26"/>
    </location>
</feature>
<dbReference type="AlphaFoldDB" id="A0A8J9YYD5"/>
<keyword evidence="4" id="KW-1185">Reference proteome</keyword>
<evidence type="ECO:0000313" key="4">
    <source>
        <dbReference type="Proteomes" id="UP000838412"/>
    </source>
</evidence>
<dbReference type="Proteomes" id="UP000838412">
    <property type="component" value="Chromosome 13"/>
</dbReference>
<keyword evidence="1" id="KW-1015">Disulfide bond</keyword>
<reference evidence="3" key="1">
    <citation type="submission" date="2022-01" db="EMBL/GenBank/DDBJ databases">
        <authorList>
            <person name="Braso-Vives M."/>
        </authorList>
    </citation>
    <scope>NUCLEOTIDE SEQUENCE</scope>
</reference>
<feature type="chain" id="PRO_5035430353" evidence="2">
    <location>
        <begin position="27"/>
        <end position="154"/>
    </location>
</feature>
<evidence type="ECO:0000256" key="2">
    <source>
        <dbReference type="SAM" id="SignalP"/>
    </source>
</evidence>